<sequence length="282" mass="30870">MTYFVGHRGKIRIKRKSQVVLSTEVGVNDINTTLNRFGFNGSGENLITGDKVFIQTKDARGLDFIQNSTWIDNTVHDSISAYVNVNQVGGVRLYPSFPDAVNNVRAEERDLEAFTGLPIPITVELLTSNGLILGDVSGYTFNTDREGIDVTALSDRFKRMHSAGLISGGGSIDCLFSNQNDGEMEHSLLMLQLINRVDLGSDFSCLLQLTDNDYNPNVLDVYYEFEATVTRSGIEVRGDAIISCSIDFVTTGEIKLVIGKPSGYSFGLLTEDLSSLLTEAAD</sequence>
<evidence type="ECO:0000313" key="1">
    <source>
        <dbReference type="EMBL" id="CAB4155203.1"/>
    </source>
</evidence>
<reference evidence="1" key="1">
    <citation type="submission" date="2020-04" db="EMBL/GenBank/DDBJ databases">
        <authorList>
            <person name="Chiriac C."/>
            <person name="Salcher M."/>
            <person name="Ghai R."/>
            <person name="Kavagutti S V."/>
        </authorList>
    </citation>
    <scope>NUCLEOTIDE SEQUENCE</scope>
</reference>
<organism evidence="1">
    <name type="scientific">uncultured Caudovirales phage</name>
    <dbReference type="NCBI Taxonomy" id="2100421"/>
    <lineage>
        <taxon>Viruses</taxon>
        <taxon>Duplodnaviria</taxon>
        <taxon>Heunggongvirae</taxon>
        <taxon>Uroviricota</taxon>
        <taxon>Caudoviricetes</taxon>
        <taxon>Peduoviridae</taxon>
        <taxon>Maltschvirus</taxon>
        <taxon>Maltschvirus maltsch</taxon>
    </lineage>
</organism>
<protein>
    <submittedName>
        <fullName evidence="1">Uncharacterized protein</fullName>
    </submittedName>
</protein>
<accession>A0A6J5N8L5</accession>
<name>A0A6J5N8L5_9CAUD</name>
<proteinExistence type="predicted"/>
<dbReference type="EMBL" id="LR796624">
    <property type="protein sequence ID" value="CAB4155203.1"/>
    <property type="molecule type" value="Genomic_DNA"/>
</dbReference>
<gene>
    <name evidence="1" type="ORF">UFOVP649_105</name>
</gene>